<organism evidence="1 2">
    <name type="scientific">Alloyangia pacifica</name>
    <dbReference type="NCBI Taxonomy" id="311180"/>
    <lineage>
        <taxon>Bacteria</taxon>
        <taxon>Pseudomonadati</taxon>
        <taxon>Pseudomonadota</taxon>
        <taxon>Alphaproteobacteria</taxon>
        <taxon>Rhodobacterales</taxon>
        <taxon>Roseobacteraceae</taxon>
        <taxon>Alloyangia</taxon>
    </lineage>
</organism>
<accession>A0A1I6RKB5</accession>
<keyword evidence="2" id="KW-1185">Reference proteome</keyword>
<name>A0A1I6RKB5_9RHOB</name>
<dbReference type="EMBL" id="FOZW01000003">
    <property type="protein sequence ID" value="SFS65171.1"/>
    <property type="molecule type" value="Genomic_DNA"/>
</dbReference>
<proteinExistence type="predicted"/>
<dbReference type="Pfam" id="PF03567">
    <property type="entry name" value="Sulfotransfer_2"/>
    <property type="match status" value="1"/>
</dbReference>
<dbReference type="Gene3D" id="3.40.50.300">
    <property type="entry name" value="P-loop containing nucleotide triphosphate hydrolases"/>
    <property type="match status" value="1"/>
</dbReference>
<reference evidence="2" key="1">
    <citation type="submission" date="2016-10" db="EMBL/GenBank/DDBJ databases">
        <authorList>
            <person name="Varghese N."/>
            <person name="Submissions S."/>
        </authorList>
    </citation>
    <scope>NUCLEOTIDE SEQUENCE [LARGE SCALE GENOMIC DNA]</scope>
    <source>
        <strain evidence="2">DSM 26894</strain>
    </source>
</reference>
<dbReference type="InterPro" id="IPR027417">
    <property type="entry name" value="P-loop_NTPase"/>
</dbReference>
<dbReference type="GO" id="GO:0016020">
    <property type="term" value="C:membrane"/>
    <property type="evidence" value="ECO:0007669"/>
    <property type="project" value="InterPro"/>
</dbReference>
<sequence>MTDTKDQKLSRAEIDCAYRLLLGRQANPAELDHMLARGHTHDSLRRVFMSSAEFQRKAGNVQRPGPGANATAPERAKTLIHLHVPKSAGSTLTSILAPTCPQAGRMTISDNDLQRLKVLPQQRRSELRFVFGHLSYGVGRLLPQDCAYITVLREPGTRLLSYFRYIQRVTDHPLHGPVSQKQMNFGDFLEYAAATPVARLEPDNGQVRRLAGFGARIDSLGTEDQLFRQALHNIFSEDVVYGLTEHFDDFLDRLTRRKIISHYSDARLNTAPEKTDIAPILEGLTGRQKEIFETFTRWDRTFYEICKTAYFA</sequence>
<dbReference type="STRING" id="311180.SAMN04488050_103157"/>
<dbReference type="SUPFAM" id="SSF52540">
    <property type="entry name" value="P-loop containing nucleoside triphosphate hydrolases"/>
    <property type="match status" value="1"/>
</dbReference>
<dbReference type="InterPro" id="IPR005331">
    <property type="entry name" value="Sulfotransferase"/>
</dbReference>
<keyword evidence="1" id="KW-0808">Transferase</keyword>
<dbReference type="GO" id="GO:0008146">
    <property type="term" value="F:sulfotransferase activity"/>
    <property type="evidence" value="ECO:0007669"/>
    <property type="project" value="InterPro"/>
</dbReference>
<evidence type="ECO:0000313" key="2">
    <source>
        <dbReference type="Proteomes" id="UP000199392"/>
    </source>
</evidence>
<dbReference type="RefSeq" id="WP_092430796.1">
    <property type="nucleotide sequence ID" value="NZ_FNCL01000022.1"/>
</dbReference>
<dbReference type="Proteomes" id="UP000199392">
    <property type="component" value="Unassembled WGS sequence"/>
</dbReference>
<protein>
    <submittedName>
        <fullName evidence="1">Sulfotransferase family protein</fullName>
    </submittedName>
</protein>
<dbReference type="AlphaFoldDB" id="A0A1I6RKB5"/>
<evidence type="ECO:0000313" key="1">
    <source>
        <dbReference type="EMBL" id="SFS65171.1"/>
    </source>
</evidence>
<gene>
    <name evidence="1" type="ORF">SAMN04488050_103157</name>
</gene>